<dbReference type="Pfam" id="PF21314">
    <property type="entry name" value="TM_ErbB1"/>
    <property type="match status" value="1"/>
</dbReference>
<protein>
    <recommendedName>
        <fullName evidence="10">Epidermal growth factor receptor-like transmembrane-juxtamembrane segment domain-containing protein</fullName>
    </recommendedName>
</protein>
<gene>
    <name evidence="12" type="ORF">K489DRAFT_108334</name>
</gene>
<dbReference type="GO" id="GO:0071944">
    <property type="term" value="C:cell periphery"/>
    <property type="evidence" value="ECO:0007669"/>
    <property type="project" value="UniProtKB-ARBA"/>
</dbReference>
<evidence type="ECO:0000256" key="7">
    <source>
        <dbReference type="ARBA" id="ARBA00023136"/>
    </source>
</evidence>
<reference evidence="12" key="3">
    <citation type="submission" date="2025-08" db="UniProtKB">
        <authorList>
            <consortium name="RefSeq"/>
        </authorList>
    </citation>
    <scope>IDENTIFICATION</scope>
    <source>
        <strain evidence="12">CBS 342.82</strain>
    </source>
</reference>
<dbReference type="GO" id="GO:0016020">
    <property type="term" value="C:membrane"/>
    <property type="evidence" value="ECO:0007669"/>
    <property type="project" value="UniProtKB-SubCell"/>
</dbReference>
<keyword evidence="3 9" id="KW-0812">Transmembrane</keyword>
<dbReference type="OrthoDB" id="3692311at2759"/>
<dbReference type="GeneID" id="54356669"/>
<dbReference type="InterPro" id="IPR051694">
    <property type="entry name" value="Immunoregulatory_rcpt-like"/>
</dbReference>
<name>A0A6J3MDQ3_9PEZI</name>
<evidence type="ECO:0000313" key="12">
    <source>
        <dbReference type="RefSeq" id="XP_033463182.1"/>
    </source>
</evidence>
<dbReference type="AlphaFoldDB" id="A0A6J3MDQ3"/>
<dbReference type="InterPro" id="IPR049328">
    <property type="entry name" value="TM_ErbB1"/>
</dbReference>
<feature type="transmembrane region" description="Helical" evidence="9">
    <location>
        <begin position="157"/>
        <end position="180"/>
    </location>
</feature>
<keyword evidence="5" id="KW-0067">ATP-binding</keyword>
<organism evidence="12">
    <name type="scientific">Dissoconium aciculare CBS 342.82</name>
    <dbReference type="NCBI Taxonomy" id="1314786"/>
    <lineage>
        <taxon>Eukaryota</taxon>
        <taxon>Fungi</taxon>
        <taxon>Dikarya</taxon>
        <taxon>Ascomycota</taxon>
        <taxon>Pezizomycotina</taxon>
        <taxon>Dothideomycetes</taxon>
        <taxon>Dothideomycetidae</taxon>
        <taxon>Mycosphaerellales</taxon>
        <taxon>Dissoconiaceae</taxon>
        <taxon>Dissoconium</taxon>
    </lineage>
</organism>
<dbReference type="PANTHER" id="PTHR15549:SF33">
    <property type="entry name" value="MEMBRANE PROTEIN WSC4, PUTATIVE (AFU_ORTHOLOGUE AFUA_5G09020)-RELATED"/>
    <property type="match status" value="1"/>
</dbReference>
<evidence type="ECO:0000256" key="8">
    <source>
        <dbReference type="SAM" id="MobiDB-lite"/>
    </source>
</evidence>
<comment type="subcellular location">
    <subcellularLocation>
        <location evidence="1">Membrane</location>
        <topology evidence="1">Single-pass membrane protein</topology>
    </subcellularLocation>
</comment>
<evidence type="ECO:0000256" key="1">
    <source>
        <dbReference type="ARBA" id="ARBA00004167"/>
    </source>
</evidence>
<evidence type="ECO:0000256" key="5">
    <source>
        <dbReference type="ARBA" id="ARBA00022840"/>
    </source>
</evidence>
<feature type="region of interest" description="Disordered" evidence="8">
    <location>
        <begin position="186"/>
        <end position="206"/>
    </location>
</feature>
<proteinExistence type="predicted"/>
<keyword evidence="7 9" id="KW-0472">Membrane</keyword>
<evidence type="ECO:0000256" key="6">
    <source>
        <dbReference type="ARBA" id="ARBA00022989"/>
    </source>
</evidence>
<feature type="region of interest" description="Disordered" evidence="8">
    <location>
        <begin position="124"/>
        <end position="151"/>
    </location>
</feature>
<dbReference type="RefSeq" id="XP_033463182.1">
    <property type="nucleotide sequence ID" value="XM_033598870.1"/>
</dbReference>
<dbReference type="Proteomes" id="UP000504637">
    <property type="component" value="Unplaced"/>
</dbReference>
<dbReference type="GO" id="GO:0005524">
    <property type="term" value="F:ATP binding"/>
    <property type="evidence" value="ECO:0007669"/>
    <property type="project" value="UniProtKB-KW"/>
</dbReference>
<reference evidence="12" key="1">
    <citation type="submission" date="2020-01" db="EMBL/GenBank/DDBJ databases">
        <authorList>
            <consortium name="DOE Joint Genome Institute"/>
            <person name="Haridas S."/>
            <person name="Albert R."/>
            <person name="Binder M."/>
            <person name="Bloem J."/>
            <person name="Labutti K."/>
            <person name="Salamov A."/>
            <person name="Andreopoulos B."/>
            <person name="Baker S.E."/>
            <person name="Barry K."/>
            <person name="Bills G."/>
            <person name="Bluhm B.H."/>
            <person name="Cannon C."/>
            <person name="Castanera R."/>
            <person name="Culley D.E."/>
            <person name="Daum C."/>
            <person name="Ezra D."/>
            <person name="Gonzalez J.B."/>
            <person name="Henrissat B."/>
            <person name="Kuo A."/>
            <person name="Liang C."/>
            <person name="Lipzen A."/>
            <person name="Lutzoni F."/>
            <person name="Magnuson J."/>
            <person name="Mondo S."/>
            <person name="Nolan M."/>
            <person name="Ohm R."/>
            <person name="Pangilinan J."/>
            <person name="Park H.-J."/>
            <person name="Ramirez L."/>
            <person name="Alfaro M."/>
            <person name="Sun H."/>
            <person name="Tritt A."/>
            <person name="Yoshinaga Y."/>
            <person name="Zwiers L.-H."/>
            <person name="Turgeon B.G."/>
            <person name="Goodwin S.B."/>
            <person name="Spatafora J.W."/>
            <person name="Crous P.W."/>
            <person name="Grigoriev I.V."/>
        </authorList>
    </citation>
    <scope>NUCLEOTIDE SEQUENCE</scope>
    <source>
        <strain evidence="12">CBS 342.82</strain>
    </source>
</reference>
<keyword evidence="6 9" id="KW-1133">Transmembrane helix</keyword>
<feature type="domain" description="Epidermal growth factor receptor-like transmembrane-juxtamembrane segment" evidence="10">
    <location>
        <begin position="158"/>
        <end position="187"/>
    </location>
</feature>
<accession>A0A6J3MDQ3</accession>
<evidence type="ECO:0000256" key="2">
    <source>
        <dbReference type="ARBA" id="ARBA00022553"/>
    </source>
</evidence>
<evidence type="ECO:0000256" key="3">
    <source>
        <dbReference type="ARBA" id="ARBA00022692"/>
    </source>
</evidence>
<evidence type="ECO:0000313" key="11">
    <source>
        <dbReference type="Proteomes" id="UP000504637"/>
    </source>
</evidence>
<keyword evidence="11" id="KW-1185">Reference proteome</keyword>
<evidence type="ECO:0000256" key="9">
    <source>
        <dbReference type="SAM" id="Phobius"/>
    </source>
</evidence>
<sequence>MSQLSMSCPTGGTFYACNSGTRFVGCCASNPCGSNGCPAGNLKPASFPAAQYGSMTDQQCEAGEFYTCAATSPPFWGCCKTNPCNAGSCGSTFLSAAFLSNNPASAAPYLALYGNTNAGGVASSASSSSASTSDAPTSSASSNSNGSAGPSSNNAGAIAGGIVGGLAVLAILILGIIILLRRRKQNTSHENENLVTNPRTSDQDLRPYKDNSPNLNKSAPHAHQYYPYTPYGANYPSPSPPPMYGFSQAPPQPPANIAYELADREVSELHGETYRGKPSRSI</sequence>
<reference evidence="12" key="2">
    <citation type="submission" date="2020-04" db="EMBL/GenBank/DDBJ databases">
        <authorList>
            <consortium name="NCBI Genome Project"/>
        </authorList>
    </citation>
    <scope>NUCLEOTIDE SEQUENCE</scope>
    <source>
        <strain evidence="12">CBS 342.82</strain>
    </source>
</reference>
<evidence type="ECO:0000256" key="4">
    <source>
        <dbReference type="ARBA" id="ARBA00022741"/>
    </source>
</evidence>
<keyword evidence="2" id="KW-0597">Phosphoprotein</keyword>
<dbReference type="PANTHER" id="PTHR15549">
    <property type="entry name" value="PAIRED IMMUNOGLOBULIN-LIKE TYPE 2 RECEPTOR"/>
    <property type="match status" value="1"/>
</dbReference>
<keyword evidence="4" id="KW-0547">Nucleotide-binding</keyword>
<evidence type="ECO:0000259" key="10">
    <source>
        <dbReference type="Pfam" id="PF21314"/>
    </source>
</evidence>